<feature type="compositionally biased region" description="Basic and acidic residues" evidence="1">
    <location>
        <begin position="282"/>
        <end position="296"/>
    </location>
</feature>
<organism evidence="3 4">
    <name type="scientific">Microbacterium lacticum</name>
    <dbReference type="NCBI Taxonomy" id="33885"/>
    <lineage>
        <taxon>Bacteria</taxon>
        <taxon>Bacillati</taxon>
        <taxon>Actinomycetota</taxon>
        <taxon>Actinomycetes</taxon>
        <taxon>Micrococcales</taxon>
        <taxon>Microbacteriaceae</taxon>
        <taxon>Microbacterium</taxon>
    </lineage>
</organism>
<evidence type="ECO:0000313" key="3">
    <source>
        <dbReference type="EMBL" id="TQN00750.1"/>
    </source>
</evidence>
<proteinExistence type="predicted"/>
<reference evidence="3 4" key="1">
    <citation type="submission" date="2019-06" db="EMBL/GenBank/DDBJ databases">
        <title>Sequencing the genomes of 1000 actinobacteria strains.</title>
        <authorList>
            <person name="Klenk H.-P."/>
        </authorList>
    </citation>
    <scope>NUCLEOTIDE SEQUENCE [LARGE SCALE GENOMIC DNA]</scope>
    <source>
        <strain evidence="3 4">DSM 20427</strain>
    </source>
</reference>
<dbReference type="InterPro" id="IPR035897">
    <property type="entry name" value="Toll_tir_struct_dom_sf"/>
</dbReference>
<dbReference type="RefSeq" id="WP_141379286.1">
    <property type="nucleotide sequence ID" value="NZ_BJNA01000004.1"/>
</dbReference>
<dbReference type="EMBL" id="VFPS01000001">
    <property type="protein sequence ID" value="TQN00750.1"/>
    <property type="molecule type" value="Genomic_DNA"/>
</dbReference>
<dbReference type="OrthoDB" id="122965at2"/>
<dbReference type="Gene3D" id="3.40.50.10140">
    <property type="entry name" value="Toll/interleukin-1 receptor homology (TIR) domain"/>
    <property type="match status" value="1"/>
</dbReference>
<feature type="domain" description="TIR" evidence="2">
    <location>
        <begin position="1"/>
        <end position="128"/>
    </location>
</feature>
<feature type="region of interest" description="Disordered" evidence="1">
    <location>
        <begin position="282"/>
        <end position="315"/>
    </location>
</feature>
<dbReference type="Pfam" id="PF13676">
    <property type="entry name" value="TIR_2"/>
    <property type="match status" value="1"/>
</dbReference>
<evidence type="ECO:0000256" key="1">
    <source>
        <dbReference type="SAM" id="MobiDB-lite"/>
    </source>
</evidence>
<keyword evidence="4" id="KW-1185">Reference proteome</keyword>
<accession>A0A4Y3UL17</accession>
<dbReference type="PROSITE" id="PS50104">
    <property type="entry name" value="TIR"/>
    <property type="match status" value="1"/>
</dbReference>
<evidence type="ECO:0000313" key="4">
    <source>
        <dbReference type="Proteomes" id="UP000319804"/>
    </source>
</evidence>
<sequence length="315" mass="35167">MKVFISWSGSDSRAIAEFLQGWLKNVLMERVTPFVSSQDIAKGARGMDIIASSLEDTGFGLVVLTQANQDAKWINFEAGALGKDLGTSRVAPLLVDLTQSDVSGPLTQFQMTSVRDQDDVWKLLRDMNKLLDGEPMPEVGLKVLFEKFWPELEAAVTAAADGREPATTTRDQAEILDEILLRVRRIERSRRDPGHSWGASRKAEVAQTIARCITELDKPIKYRFRDMSEGMVLHVDAGSAQVEFDSDLLQGVADRYGVRIVVEPHDAMFIPRGRFRDPAHAFRPSRTEREADRAVAEELNAELYGHQNADDPTEP</sequence>
<dbReference type="AlphaFoldDB" id="A0A4Y3UL17"/>
<gene>
    <name evidence="3" type="ORF">FHX68_0868</name>
</gene>
<protein>
    <submittedName>
        <fullName evidence="3">TIR domain-containing protein</fullName>
    </submittedName>
</protein>
<comment type="caution">
    <text evidence="3">The sequence shown here is derived from an EMBL/GenBank/DDBJ whole genome shotgun (WGS) entry which is preliminary data.</text>
</comment>
<dbReference type="GO" id="GO:0007165">
    <property type="term" value="P:signal transduction"/>
    <property type="evidence" value="ECO:0007669"/>
    <property type="project" value="InterPro"/>
</dbReference>
<evidence type="ECO:0000259" key="2">
    <source>
        <dbReference type="PROSITE" id="PS50104"/>
    </source>
</evidence>
<name>A0A4Y3UL17_9MICO</name>
<dbReference type="SUPFAM" id="SSF52200">
    <property type="entry name" value="Toll/Interleukin receptor TIR domain"/>
    <property type="match status" value="1"/>
</dbReference>
<dbReference type="InterPro" id="IPR000157">
    <property type="entry name" value="TIR_dom"/>
</dbReference>
<dbReference type="Proteomes" id="UP000319804">
    <property type="component" value="Unassembled WGS sequence"/>
</dbReference>